<sequence>MDNISPRVTSKSPLPFPLPFKSHNLLKRLEYIIKLTTCSKFYDLINEPLTDPLILDNALSTICYSSLLISELLKRKPQLYKIFKNIYLKLLDLLIKYTSNKQLNNWLVKQKLRTTTTTTAAAKIPFDDATALKLRNLSNYLSDIRIFNRLWAIPSLISFGLTDLKTISKSTNKSKLMKLLETIGTISIVLFQPFENIGFLTEHKWTTKNHDDFKSSKLSEWYYIISCRFWAVFVVVEIIKLLKQLKLKGTGDSVLFKSLVANFANLPLTVHWSCYGGCLSDLSVGFFGTFSTLLDTTHAVKDIINNVKKLEL</sequence>
<keyword evidence="2" id="KW-1185">Reference proteome</keyword>
<protein>
    <submittedName>
        <fullName evidence="1">Uncharacterized protein</fullName>
    </submittedName>
</protein>
<organism evidence="1 2">
    <name type="scientific">[Candida] arabinofermentans NRRL YB-2248</name>
    <dbReference type="NCBI Taxonomy" id="983967"/>
    <lineage>
        <taxon>Eukaryota</taxon>
        <taxon>Fungi</taxon>
        <taxon>Dikarya</taxon>
        <taxon>Ascomycota</taxon>
        <taxon>Saccharomycotina</taxon>
        <taxon>Pichiomycetes</taxon>
        <taxon>Pichiales</taxon>
        <taxon>Pichiaceae</taxon>
        <taxon>Ogataea</taxon>
        <taxon>Ogataea/Candida clade</taxon>
    </lineage>
</organism>
<reference evidence="2" key="1">
    <citation type="submission" date="2016-04" db="EMBL/GenBank/DDBJ databases">
        <title>Comparative genomics of biotechnologically important yeasts.</title>
        <authorList>
            <consortium name="DOE Joint Genome Institute"/>
            <person name="Riley R."/>
            <person name="Haridas S."/>
            <person name="Wolfe K.H."/>
            <person name="Lopes M.R."/>
            <person name="Hittinger C.T."/>
            <person name="Goker M."/>
            <person name="Salamov A."/>
            <person name="Wisecaver J."/>
            <person name="Long T.M."/>
            <person name="Aerts A.L."/>
            <person name="Barry K."/>
            <person name="Choi C."/>
            <person name="Clum A."/>
            <person name="Coughlan A.Y."/>
            <person name="Deshpande S."/>
            <person name="Douglass A.P."/>
            <person name="Hanson S.J."/>
            <person name="Klenk H.-P."/>
            <person name="Labutti K."/>
            <person name="Lapidus A."/>
            <person name="Lindquist E."/>
            <person name="Lipzen A."/>
            <person name="Meier-Kolthoff J.P."/>
            <person name="Ohm R.A."/>
            <person name="Otillar R.P."/>
            <person name="Pangilinan J."/>
            <person name="Peng Y."/>
            <person name="Rokas A."/>
            <person name="Rosa C.A."/>
            <person name="Scheuner C."/>
            <person name="Sibirny A.A."/>
            <person name="Slot J.C."/>
            <person name="Stielow J.B."/>
            <person name="Sun H."/>
            <person name="Kurtzman C.P."/>
            <person name="Blackwell M."/>
            <person name="Grigoriev I.V."/>
            <person name="Jeffries T.W."/>
        </authorList>
    </citation>
    <scope>NUCLEOTIDE SEQUENCE [LARGE SCALE GENOMIC DNA]</scope>
    <source>
        <strain evidence="2">NRRL YB-2248</strain>
    </source>
</reference>
<dbReference type="Proteomes" id="UP000094801">
    <property type="component" value="Unassembled WGS sequence"/>
</dbReference>
<proteinExistence type="predicted"/>
<gene>
    <name evidence="1" type="ORF">CANARDRAFT_205074</name>
</gene>
<evidence type="ECO:0000313" key="1">
    <source>
        <dbReference type="EMBL" id="ODV82518.1"/>
    </source>
</evidence>
<name>A0A1E4SSM4_9ASCO</name>
<accession>A0A1E4SSM4</accession>
<dbReference type="STRING" id="983967.A0A1E4SSM4"/>
<dbReference type="EMBL" id="KV453884">
    <property type="protein sequence ID" value="ODV82518.1"/>
    <property type="molecule type" value="Genomic_DNA"/>
</dbReference>
<dbReference type="OrthoDB" id="10005898at2759"/>
<evidence type="ECO:0000313" key="2">
    <source>
        <dbReference type="Proteomes" id="UP000094801"/>
    </source>
</evidence>
<dbReference type="AlphaFoldDB" id="A0A1E4SSM4"/>